<comment type="caution">
    <text evidence="2">The sequence shown here is derived from an EMBL/GenBank/DDBJ whole genome shotgun (WGS) entry which is preliminary data.</text>
</comment>
<keyword evidence="3" id="KW-1185">Reference proteome</keyword>
<name>A0ABS0GDH8_9VIBR</name>
<accession>A0ABS0GDH8</accession>
<evidence type="ECO:0000313" key="2">
    <source>
        <dbReference type="EMBL" id="MBF9000441.1"/>
    </source>
</evidence>
<reference evidence="2 3" key="1">
    <citation type="submission" date="2020-11" db="EMBL/GenBank/DDBJ databases">
        <title>Vibrio nitrifigilis sp. nov., a marine nitrogen-fixing bacterium isolated from the lagoon sediment of an islet inside an atoll.</title>
        <authorList>
            <person name="Wang L.-T."/>
            <person name="Shieh W.Y."/>
        </authorList>
    </citation>
    <scope>NUCLEOTIDE SEQUENCE [LARGE SCALE GENOMIC DNA]</scope>
    <source>
        <strain evidence="2 3">NFV-1</strain>
    </source>
</reference>
<feature type="signal peptide" evidence="1">
    <location>
        <begin position="1"/>
        <end position="20"/>
    </location>
</feature>
<proteinExistence type="predicted"/>
<evidence type="ECO:0008006" key="4">
    <source>
        <dbReference type="Google" id="ProtNLM"/>
    </source>
</evidence>
<organism evidence="2 3">
    <name type="scientific">Vibrio nitrifigilis</name>
    <dbReference type="NCBI Taxonomy" id="2789781"/>
    <lineage>
        <taxon>Bacteria</taxon>
        <taxon>Pseudomonadati</taxon>
        <taxon>Pseudomonadota</taxon>
        <taxon>Gammaproteobacteria</taxon>
        <taxon>Vibrionales</taxon>
        <taxon>Vibrionaceae</taxon>
        <taxon>Vibrio</taxon>
    </lineage>
</organism>
<dbReference type="Gene3D" id="1.25.40.10">
    <property type="entry name" value="Tetratricopeptide repeat domain"/>
    <property type="match status" value="1"/>
</dbReference>
<evidence type="ECO:0000313" key="3">
    <source>
        <dbReference type="Proteomes" id="UP000597206"/>
    </source>
</evidence>
<feature type="chain" id="PRO_5045047513" description="Tetratricopeptide repeat protein" evidence="1">
    <location>
        <begin position="21"/>
        <end position="289"/>
    </location>
</feature>
<dbReference type="InterPro" id="IPR011990">
    <property type="entry name" value="TPR-like_helical_dom_sf"/>
</dbReference>
<dbReference type="EMBL" id="JADPMR010000001">
    <property type="protein sequence ID" value="MBF9000441.1"/>
    <property type="molecule type" value="Genomic_DNA"/>
</dbReference>
<dbReference type="Proteomes" id="UP000597206">
    <property type="component" value="Unassembled WGS sequence"/>
</dbReference>
<keyword evidence="1" id="KW-0732">Signal</keyword>
<protein>
    <recommendedName>
        <fullName evidence="4">Tetratricopeptide repeat protein</fullName>
    </recommendedName>
</protein>
<gene>
    <name evidence="2" type="ORF">I1A42_07695</name>
</gene>
<dbReference type="RefSeq" id="WP_196123118.1">
    <property type="nucleotide sequence ID" value="NZ_JADPMR010000001.1"/>
</dbReference>
<evidence type="ECO:0000256" key="1">
    <source>
        <dbReference type="SAM" id="SignalP"/>
    </source>
</evidence>
<dbReference type="SUPFAM" id="SSF48452">
    <property type="entry name" value="TPR-like"/>
    <property type="match status" value="1"/>
</dbReference>
<sequence>MDNFFIIIIFSLFINFSASANQIKNYTVDVDINNDGNVDKIEIFNNELYFYLNKNNTYKLIDHINDFSSDGGYSLTSVTSDTNLLKLSYSFSNSNAEKLDIYLSYDETLFLTKIIGTHSFPFDYDNRIESCTKFINKKLINKIALEEDLLDFSKSQCINEFEITDSLKDFIKRAKYESKDKLMLVSRYKKLMTLYPITKRNEYIYNNIGYFLYKKEMFKESIYILNEVISFDSNRVFALLNIADDYWFDQHKKDAYKYYLIYINLMKKLGKENKIPKYVDERLIYYKNN</sequence>